<protein>
    <submittedName>
        <fullName evidence="4">Peptidylprolyl isomerase</fullName>
        <ecNumber evidence="4">5.2.1.8</ecNumber>
    </submittedName>
</protein>
<keyword evidence="5" id="KW-1185">Reference proteome</keyword>
<dbReference type="Proteomes" id="UP001529085">
    <property type="component" value="Unassembled WGS sequence"/>
</dbReference>
<dbReference type="GO" id="GO:0003755">
    <property type="term" value="F:peptidyl-prolyl cis-trans isomerase activity"/>
    <property type="evidence" value="ECO:0007669"/>
    <property type="project" value="UniProtKB-EC"/>
</dbReference>
<keyword evidence="1" id="KW-0697">Rotamase</keyword>
<keyword evidence="1 4" id="KW-0413">Isomerase</keyword>
<accession>A0ABT6G0A4</accession>
<organism evidence="4 5">
    <name type="scientific">Winogradskyella marincola</name>
    <dbReference type="NCBI Taxonomy" id="3037795"/>
    <lineage>
        <taxon>Bacteria</taxon>
        <taxon>Pseudomonadati</taxon>
        <taxon>Bacteroidota</taxon>
        <taxon>Flavobacteriia</taxon>
        <taxon>Flavobacteriales</taxon>
        <taxon>Flavobacteriaceae</taxon>
        <taxon>Winogradskyella</taxon>
    </lineage>
</organism>
<dbReference type="PROSITE" id="PS50198">
    <property type="entry name" value="PPIC_PPIASE_2"/>
    <property type="match status" value="1"/>
</dbReference>
<evidence type="ECO:0000256" key="2">
    <source>
        <dbReference type="SAM" id="SignalP"/>
    </source>
</evidence>
<proteinExistence type="predicted"/>
<evidence type="ECO:0000313" key="4">
    <source>
        <dbReference type="EMBL" id="MDG4715476.1"/>
    </source>
</evidence>
<dbReference type="InterPro" id="IPR046357">
    <property type="entry name" value="PPIase_dom_sf"/>
</dbReference>
<dbReference type="EC" id="5.2.1.8" evidence="4"/>
<dbReference type="Pfam" id="PF13616">
    <property type="entry name" value="Rotamase_3"/>
    <property type="match status" value="1"/>
</dbReference>
<reference evidence="4 5" key="1">
    <citation type="submission" date="2023-03" db="EMBL/GenBank/DDBJ databases">
        <title>Strain YYF002 represents a novel species in the genus Winogradskyella isolated from seawater.</title>
        <authorList>
            <person name="Fu Z.-Y."/>
        </authorList>
    </citation>
    <scope>NUCLEOTIDE SEQUENCE [LARGE SCALE GENOMIC DNA]</scope>
    <source>
        <strain evidence="4 5">YYF002</strain>
    </source>
</reference>
<sequence length="209" mass="24771">MKQLIFLLLCFPFFSFSQDALETELDSISSIEEAKTFAKTHKKTNKSKVFTFNKEKHKTRLADELFKLSKGGKKVVKGDYKKTYYKVIEKQKTLHYRVSYIFFDGDKMELEEINEKRDKIISQYQQGYKFDKLAQLHSMDLNAKRGGDLGWFPEGQMHQMFEDTVKDHDTNEIFTLDIEDKNWYYIVLKTYDSKTIEEITVLQYSEALD</sequence>
<keyword evidence="2" id="KW-0732">Signal</keyword>
<feature type="chain" id="PRO_5045526176" evidence="2">
    <location>
        <begin position="18"/>
        <end position="209"/>
    </location>
</feature>
<name>A0ABT6G0A4_9FLAO</name>
<comment type="caution">
    <text evidence="4">The sequence shown here is derived from an EMBL/GenBank/DDBJ whole genome shotgun (WGS) entry which is preliminary data.</text>
</comment>
<feature type="signal peptide" evidence="2">
    <location>
        <begin position="1"/>
        <end position="17"/>
    </location>
</feature>
<evidence type="ECO:0000313" key="5">
    <source>
        <dbReference type="Proteomes" id="UP001529085"/>
    </source>
</evidence>
<feature type="domain" description="PpiC" evidence="3">
    <location>
        <begin position="93"/>
        <end position="191"/>
    </location>
</feature>
<gene>
    <name evidence="4" type="ORF">P7122_06325</name>
</gene>
<dbReference type="RefSeq" id="WP_278004935.1">
    <property type="nucleotide sequence ID" value="NZ_JARSBN010000003.1"/>
</dbReference>
<evidence type="ECO:0000256" key="1">
    <source>
        <dbReference type="PROSITE-ProRule" id="PRU00278"/>
    </source>
</evidence>
<dbReference type="EMBL" id="JARSBN010000003">
    <property type="protein sequence ID" value="MDG4715476.1"/>
    <property type="molecule type" value="Genomic_DNA"/>
</dbReference>
<evidence type="ECO:0000259" key="3">
    <source>
        <dbReference type="PROSITE" id="PS50198"/>
    </source>
</evidence>
<dbReference type="Gene3D" id="3.10.50.40">
    <property type="match status" value="1"/>
</dbReference>
<dbReference type="SUPFAM" id="SSF54534">
    <property type="entry name" value="FKBP-like"/>
    <property type="match status" value="1"/>
</dbReference>
<dbReference type="InterPro" id="IPR000297">
    <property type="entry name" value="PPIase_PpiC"/>
</dbReference>